<dbReference type="AlphaFoldDB" id="A0A840FCX5"/>
<evidence type="ECO:0000313" key="2">
    <source>
        <dbReference type="EMBL" id="MBB4153417.1"/>
    </source>
</evidence>
<dbReference type="Proteomes" id="UP000529795">
    <property type="component" value="Unassembled WGS sequence"/>
</dbReference>
<proteinExistence type="predicted"/>
<feature type="domain" description="DUF6265" evidence="1">
    <location>
        <begin position="20"/>
        <end position="124"/>
    </location>
</feature>
<dbReference type="Pfam" id="PF19780">
    <property type="entry name" value="DUF6265"/>
    <property type="match status" value="1"/>
</dbReference>
<reference evidence="2 3" key="1">
    <citation type="submission" date="2020-08" db="EMBL/GenBank/DDBJ databases">
        <title>Genomic Encyclopedia of Type Strains, Phase IV (KMG-IV): sequencing the most valuable type-strain genomes for metagenomic binning, comparative biology and taxonomic classification.</title>
        <authorList>
            <person name="Goeker M."/>
        </authorList>
    </citation>
    <scope>NUCLEOTIDE SEQUENCE [LARGE SCALE GENOMIC DNA]</scope>
    <source>
        <strain evidence="2 3">YC6723</strain>
    </source>
</reference>
<keyword evidence="3" id="KW-1185">Reference proteome</keyword>
<protein>
    <recommendedName>
        <fullName evidence="1">DUF6265 domain-containing protein</fullName>
    </recommendedName>
</protein>
<evidence type="ECO:0000259" key="1">
    <source>
        <dbReference type="Pfam" id="PF19780"/>
    </source>
</evidence>
<sequence>MLLLFAAIASSSPGQVRDLSWLAGHWSECSSRGVTSETWTDARGGVMLGVSKAIRAGRTDWESMRIDTDAEGVALFASPKGQPSKRFRATSIAAGYAVFENTGHDFPQRVIYTRREDRLVGRIEGTINGEPRSIEWHYRAVALNDVCPVATP</sequence>
<dbReference type="InterPro" id="IPR046232">
    <property type="entry name" value="DUF6265"/>
</dbReference>
<gene>
    <name evidence="2" type="ORF">GGQ80_001319</name>
</gene>
<name>A0A840FCX5_9SPHN</name>
<evidence type="ECO:0000313" key="3">
    <source>
        <dbReference type="Proteomes" id="UP000529795"/>
    </source>
</evidence>
<accession>A0A840FCX5</accession>
<dbReference type="RefSeq" id="WP_183983098.1">
    <property type="nucleotide sequence ID" value="NZ_JACIEV010000003.1"/>
</dbReference>
<comment type="caution">
    <text evidence="2">The sequence shown here is derived from an EMBL/GenBank/DDBJ whole genome shotgun (WGS) entry which is preliminary data.</text>
</comment>
<dbReference type="EMBL" id="JACIEV010000003">
    <property type="protein sequence ID" value="MBB4153417.1"/>
    <property type="molecule type" value="Genomic_DNA"/>
</dbReference>
<organism evidence="2 3">
    <name type="scientific">Sphingomonas jinjuensis</name>
    <dbReference type="NCBI Taxonomy" id="535907"/>
    <lineage>
        <taxon>Bacteria</taxon>
        <taxon>Pseudomonadati</taxon>
        <taxon>Pseudomonadota</taxon>
        <taxon>Alphaproteobacteria</taxon>
        <taxon>Sphingomonadales</taxon>
        <taxon>Sphingomonadaceae</taxon>
        <taxon>Sphingomonas</taxon>
    </lineage>
</organism>